<dbReference type="EMBL" id="CAJHJT010000012">
    <property type="protein sequence ID" value="CAD6997166.1"/>
    <property type="molecule type" value="Genomic_DNA"/>
</dbReference>
<name>A0A811UGR6_CERCA</name>
<comment type="caution">
    <text evidence="2">The sequence shown here is derived from an EMBL/GenBank/DDBJ whole genome shotgun (WGS) entry which is preliminary data.</text>
</comment>
<organism evidence="2 3">
    <name type="scientific">Ceratitis capitata</name>
    <name type="common">Mediterranean fruit fly</name>
    <name type="synonym">Tephritis capitata</name>
    <dbReference type="NCBI Taxonomy" id="7213"/>
    <lineage>
        <taxon>Eukaryota</taxon>
        <taxon>Metazoa</taxon>
        <taxon>Ecdysozoa</taxon>
        <taxon>Arthropoda</taxon>
        <taxon>Hexapoda</taxon>
        <taxon>Insecta</taxon>
        <taxon>Pterygota</taxon>
        <taxon>Neoptera</taxon>
        <taxon>Endopterygota</taxon>
        <taxon>Diptera</taxon>
        <taxon>Brachycera</taxon>
        <taxon>Muscomorpha</taxon>
        <taxon>Tephritoidea</taxon>
        <taxon>Tephritidae</taxon>
        <taxon>Ceratitis</taxon>
        <taxon>Ceratitis</taxon>
    </lineage>
</organism>
<keyword evidence="3" id="KW-1185">Reference proteome</keyword>
<gene>
    <name evidence="2" type="ORF">CCAP1982_LOCUS5809</name>
</gene>
<feature type="region of interest" description="Disordered" evidence="1">
    <location>
        <begin position="1"/>
        <end position="60"/>
    </location>
</feature>
<reference evidence="2" key="1">
    <citation type="submission" date="2020-11" db="EMBL/GenBank/DDBJ databases">
        <authorList>
            <person name="Whitehead M."/>
        </authorList>
    </citation>
    <scope>NUCLEOTIDE SEQUENCE</scope>
    <source>
        <strain evidence="2">EGII</strain>
    </source>
</reference>
<feature type="region of interest" description="Disordered" evidence="1">
    <location>
        <begin position="84"/>
        <end position="108"/>
    </location>
</feature>
<proteinExistence type="predicted"/>
<evidence type="ECO:0000313" key="3">
    <source>
        <dbReference type="Proteomes" id="UP000606786"/>
    </source>
</evidence>
<sequence>MHAAVPLGLLGGNRWDLKPVQNHHDSNDYDIDIQPDTRNGSIAGDNEGNNSERSEDNVECDEQRLIRYRNSSEYLMRRIASIGAKQTQRPHKQHQPAHVCLSTDFKRK</sequence>
<evidence type="ECO:0000313" key="2">
    <source>
        <dbReference type="EMBL" id="CAD6997166.1"/>
    </source>
</evidence>
<accession>A0A811UGR6</accession>
<dbReference type="AlphaFoldDB" id="A0A811UGR6"/>
<evidence type="ECO:0000256" key="1">
    <source>
        <dbReference type="SAM" id="MobiDB-lite"/>
    </source>
</evidence>
<protein>
    <submittedName>
        <fullName evidence="2">(Mediterranean fruit fly) hypothetical protein</fullName>
    </submittedName>
</protein>
<feature type="compositionally biased region" description="Basic and acidic residues" evidence="1">
    <location>
        <begin position="50"/>
        <end position="60"/>
    </location>
</feature>
<dbReference type="Proteomes" id="UP000606786">
    <property type="component" value="Unassembled WGS sequence"/>
</dbReference>